<dbReference type="PANTHER" id="PTHR35011">
    <property type="entry name" value="2,3-DIKETO-L-GULONATE TRAP TRANSPORTER SMALL PERMEASE PROTEIN YIAM"/>
    <property type="match status" value="1"/>
</dbReference>
<evidence type="ECO:0000256" key="4">
    <source>
        <dbReference type="ARBA" id="ARBA00022519"/>
    </source>
</evidence>
<evidence type="ECO:0000256" key="8">
    <source>
        <dbReference type="ARBA" id="ARBA00038436"/>
    </source>
</evidence>
<dbReference type="Pfam" id="PF04290">
    <property type="entry name" value="DctQ"/>
    <property type="match status" value="1"/>
</dbReference>
<keyword evidence="6 9" id="KW-1133">Transmembrane helix</keyword>
<dbReference type="RefSeq" id="WP_046525713.1">
    <property type="nucleotide sequence ID" value="NZ_LAYY01000040.1"/>
</dbReference>
<evidence type="ECO:0000256" key="1">
    <source>
        <dbReference type="ARBA" id="ARBA00004429"/>
    </source>
</evidence>
<dbReference type="AlphaFoldDB" id="A0A0M2SU56"/>
<organism evidence="11 12">
    <name type="scientific">Mesobacillus campisalis</name>
    <dbReference type="NCBI Taxonomy" id="1408103"/>
    <lineage>
        <taxon>Bacteria</taxon>
        <taxon>Bacillati</taxon>
        <taxon>Bacillota</taxon>
        <taxon>Bacilli</taxon>
        <taxon>Bacillales</taxon>
        <taxon>Bacillaceae</taxon>
        <taxon>Mesobacillus</taxon>
    </lineage>
</organism>
<evidence type="ECO:0000313" key="12">
    <source>
        <dbReference type="Proteomes" id="UP000034166"/>
    </source>
</evidence>
<dbReference type="PATRIC" id="fig|1408103.3.peg.4627"/>
<dbReference type="InterPro" id="IPR055348">
    <property type="entry name" value="DctQ"/>
</dbReference>
<dbReference type="EMBL" id="LAYY01000040">
    <property type="protein sequence ID" value="KKK36145.1"/>
    <property type="molecule type" value="Genomic_DNA"/>
</dbReference>
<keyword evidence="5 9" id="KW-0812">Transmembrane</keyword>
<sequence>MNGIKKLKNGLDRVVDFIGILFIALTTIIVSATVFTRYFFSYTPKWSEEVSLLLFIWIGFLGIAVGFREKLHIGVGLFVGMMPEKAQTFFDYVAKFLVIAVSIIFIIYGYQFTVLMGGSTMPGTGLPNSVQYFVVPVTGVIMLIYGIELLFKKGMHQVLDENVEE</sequence>
<evidence type="ECO:0000256" key="7">
    <source>
        <dbReference type="ARBA" id="ARBA00023136"/>
    </source>
</evidence>
<keyword evidence="7 9" id="KW-0472">Membrane</keyword>
<dbReference type="Proteomes" id="UP000034166">
    <property type="component" value="Unassembled WGS sequence"/>
</dbReference>
<evidence type="ECO:0000256" key="3">
    <source>
        <dbReference type="ARBA" id="ARBA00022475"/>
    </source>
</evidence>
<keyword evidence="4" id="KW-0997">Cell inner membrane</keyword>
<dbReference type="OrthoDB" id="49066at2"/>
<keyword evidence="2" id="KW-0813">Transport</keyword>
<evidence type="ECO:0000256" key="2">
    <source>
        <dbReference type="ARBA" id="ARBA00022448"/>
    </source>
</evidence>
<accession>A0A0M2SU56</accession>
<protein>
    <submittedName>
        <fullName evidence="11">C4-dicarboxylate ABC transporter permease</fullName>
    </submittedName>
</protein>
<evidence type="ECO:0000259" key="10">
    <source>
        <dbReference type="Pfam" id="PF04290"/>
    </source>
</evidence>
<proteinExistence type="inferred from homology"/>
<comment type="similarity">
    <text evidence="8">Belongs to the TRAP transporter small permease family.</text>
</comment>
<feature type="transmembrane region" description="Helical" evidence="9">
    <location>
        <begin position="130"/>
        <end position="151"/>
    </location>
</feature>
<dbReference type="InterPro" id="IPR007387">
    <property type="entry name" value="TRAP_DctQ"/>
</dbReference>
<evidence type="ECO:0000313" key="11">
    <source>
        <dbReference type="EMBL" id="KKK36145.1"/>
    </source>
</evidence>
<evidence type="ECO:0000256" key="9">
    <source>
        <dbReference type="SAM" id="Phobius"/>
    </source>
</evidence>
<evidence type="ECO:0000256" key="5">
    <source>
        <dbReference type="ARBA" id="ARBA00022692"/>
    </source>
</evidence>
<dbReference type="GO" id="GO:0022857">
    <property type="term" value="F:transmembrane transporter activity"/>
    <property type="evidence" value="ECO:0007669"/>
    <property type="project" value="TreeGrafter"/>
</dbReference>
<feature type="transmembrane region" description="Helical" evidence="9">
    <location>
        <begin position="14"/>
        <end position="38"/>
    </location>
</feature>
<gene>
    <name evidence="11" type="ORF">WQ57_21020</name>
</gene>
<keyword evidence="12" id="KW-1185">Reference proteome</keyword>
<feature type="transmembrane region" description="Helical" evidence="9">
    <location>
        <begin position="89"/>
        <end position="110"/>
    </location>
</feature>
<name>A0A0M2SU56_9BACI</name>
<dbReference type="PANTHER" id="PTHR35011:SF11">
    <property type="entry name" value="TRAP TRANSPORTER SMALL PERMEASE PROTEIN"/>
    <property type="match status" value="1"/>
</dbReference>
<dbReference type="GO" id="GO:0015740">
    <property type="term" value="P:C4-dicarboxylate transport"/>
    <property type="evidence" value="ECO:0007669"/>
    <property type="project" value="TreeGrafter"/>
</dbReference>
<dbReference type="GO" id="GO:0005886">
    <property type="term" value="C:plasma membrane"/>
    <property type="evidence" value="ECO:0007669"/>
    <property type="project" value="UniProtKB-SubCell"/>
</dbReference>
<comment type="caution">
    <text evidence="11">The sequence shown here is derived from an EMBL/GenBank/DDBJ whole genome shotgun (WGS) entry which is preliminary data.</text>
</comment>
<keyword evidence="3" id="KW-1003">Cell membrane</keyword>
<reference evidence="11 12" key="1">
    <citation type="submission" date="2015-04" db="EMBL/GenBank/DDBJ databases">
        <title>Taxonomic description and genome sequence of Bacillus campisalis sp. nov., a novel member of the genus Bacillus isolated from solar saltern.</title>
        <authorList>
            <person name="Mathan Kumar R."/>
            <person name="Kaur G."/>
            <person name="Kumar A."/>
            <person name="Singh N.K."/>
            <person name="Kaur N."/>
            <person name="Kumar N."/>
            <person name="Mayilraj S."/>
        </authorList>
    </citation>
    <scope>NUCLEOTIDE SEQUENCE [LARGE SCALE GENOMIC DNA]</scope>
    <source>
        <strain evidence="11 12">SA2-6</strain>
    </source>
</reference>
<comment type="subcellular location">
    <subcellularLocation>
        <location evidence="1">Cell inner membrane</location>
        <topology evidence="1">Multi-pass membrane protein</topology>
    </subcellularLocation>
</comment>
<evidence type="ECO:0000256" key="6">
    <source>
        <dbReference type="ARBA" id="ARBA00022989"/>
    </source>
</evidence>
<feature type="domain" description="Tripartite ATP-independent periplasmic transporters DctQ component" evidence="10">
    <location>
        <begin position="27"/>
        <end position="151"/>
    </location>
</feature>
<feature type="transmembrane region" description="Helical" evidence="9">
    <location>
        <begin position="50"/>
        <end position="68"/>
    </location>
</feature>